<dbReference type="Pfam" id="PF00067">
    <property type="entry name" value="p450"/>
    <property type="match status" value="1"/>
</dbReference>
<dbReference type="SUPFAM" id="SSF48264">
    <property type="entry name" value="Cytochrome P450"/>
    <property type="match status" value="1"/>
</dbReference>
<dbReference type="Proteomes" id="UP000694865">
    <property type="component" value="Unplaced"/>
</dbReference>
<evidence type="ECO:0000256" key="1">
    <source>
        <dbReference type="ARBA" id="ARBA00010617"/>
    </source>
</evidence>
<evidence type="ECO:0000313" key="5">
    <source>
        <dbReference type="RefSeq" id="XP_006816776.1"/>
    </source>
</evidence>
<dbReference type="PRINTS" id="PR00463">
    <property type="entry name" value="EP450I"/>
</dbReference>
<dbReference type="InterPro" id="IPR002401">
    <property type="entry name" value="Cyt_P450_E_grp-I"/>
</dbReference>
<dbReference type="InterPro" id="IPR036396">
    <property type="entry name" value="Cyt_P450_sf"/>
</dbReference>
<evidence type="ECO:0000256" key="3">
    <source>
        <dbReference type="ARBA" id="ARBA00023004"/>
    </source>
</evidence>
<dbReference type="PANTHER" id="PTHR24300">
    <property type="entry name" value="CYTOCHROME P450 508A4-RELATED"/>
    <property type="match status" value="1"/>
</dbReference>
<dbReference type="RefSeq" id="XP_006816776.1">
    <property type="nucleotide sequence ID" value="XM_006816713.1"/>
</dbReference>
<keyword evidence="3" id="KW-0408">Iron</keyword>
<name>A0ABM0M9T5_SACKO</name>
<dbReference type="GeneID" id="102810271"/>
<dbReference type="Gene3D" id="1.10.630.10">
    <property type="entry name" value="Cytochrome P450"/>
    <property type="match status" value="2"/>
</dbReference>
<comment type="similarity">
    <text evidence="1">Belongs to the cytochrome P450 family.</text>
</comment>
<evidence type="ECO:0000256" key="2">
    <source>
        <dbReference type="ARBA" id="ARBA00022723"/>
    </source>
</evidence>
<protein>
    <submittedName>
        <fullName evidence="5">Steroid 17-alpha-hydroxylase/17,20 lyase-like</fullName>
    </submittedName>
</protein>
<evidence type="ECO:0000313" key="4">
    <source>
        <dbReference type="Proteomes" id="UP000694865"/>
    </source>
</evidence>
<accession>A0ABM0M9T5</accession>
<dbReference type="InterPro" id="IPR001128">
    <property type="entry name" value="Cyt_P450"/>
</dbReference>
<gene>
    <name evidence="5" type="primary">LOC102810271</name>
</gene>
<reference evidence="5" key="1">
    <citation type="submission" date="2025-08" db="UniProtKB">
        <authorList>
            <consortium name="RefSeq"/>
        </authorList>
    </citation>
    <scope>IDENTIFICATION</scope>
    <source>
        <tissue evidence="5">Testes</tissue>
    </source>
</reference>
<keyword evidence="2" id="KW-0479">Metal-binding</keyword>
<keyword evidence="4" id="KW-1185">Reference proteome</keyword>
<proteinExistence type="inferred from homology"/>
<sequence length="124" mass="14343">MYLTGVTDFWSPNLNTIATIDREKPHDIIDMTLIEREDSDMKADDMYSNAHIIQSLIDLLSAGVETIISASKWWLIELIHHPDIQTKIHQELDEVIPANTIIMSNHWAIDHDEKVFENPYSFNP</sequence>
<dbReference type="InterPro" id="IPR050182">
    <property type="entry name" value="Cytochrome_P450_fam2"/>
</dbReference>
<organism evidence="4 5">
    <name type="scientific">Saccoglossus kowalevskii</name>
    <name type="common">Acorn worm</name>
    <dbReference type="NCBI Taxonomy" id="10224"/>
    <lineage>
        <taxon>Eukaryota</taxon>
        <taxon>Metazoa</taxon>
        <taxon>Hemichordata</taxon>
        <taxon>Enteropneusta</taxon>
        <taxon>Harrimaniidae</taxon>
        <taxon>Saccoglossus</taxon>
    </lineage>
</organism>